<protein>
    <submittedName>
        <fullName evidence="1">Uncharacterized protein</fullName>
    </submittedName>
</protein>
<dbReference type="Proteomes" id="UP000198327">
    <property type="component" value="Unassembled WGS sequence"/>
</dbReference>
<gene>
    <name evidence="1" type="ORF">SAMN05421642_1307</name>
</gene>
<sequence length="38" mass="4300">MVIVERGSRPKARNILIDNMVRTRGRGISATLSEKFAR</sequence>
<proteinExistence type="predicted"/>
<organism evidence="1 2">
    <name type="scientific">Rhodococcoides kyotonense</name>
    <dbReference type="NCBI Taxonomy" id="398843"/>
    <lineage>
        <taxon>Bacteria</taxon>
        <taxon>Bacillati</taxon>
        <taxon>Actinomycetota</taxon>
        <taxon>Actinomycetes</taxon>
        <taxon>Mycobacteriales</taxon>
        <taxon>Nocardiaceae</taxon>
        <taxon>Rhodococcoides</taxon>
    </lineage>
</organism>
<reference evidence="2" key="1">
    <citation type="submission" date="2017-06" db="EMBL/GenBank/DDBJ databases">
        <authorList>
            <person name="Varghese N."/>
            <person name="Submissions S."/>
        </authorList>
    </citation>
    <scope>NUCLEOTIDE SEQUENCE [LARGE SCALE GENOMIC DNA]</scope>
    <source>
        <strain evidence="2">JCM 23211</strain>
    </source>
</reference>
<dbReference type="AlphaFoldDB" id="A0A239N5F2"/>
<dbReference type="EMBL" id="FZOW01000030">
    <property type="protein sequence ID" value="SNT50156.1"/>
    <property type="molecule type" value="Genomic_DNA"/>
</dbReference>
<evidence type="ECO:0000313" key="2">
    <source>
        <dbReference type="Proteomes" id="UP000198327"/>
    </source>
</evidence>
<name>A0A239N5F2_9NOCA</name>
<accession>A0A239N5F2</accession>
<evidence type="ECO:0000313" key="1">
    <source>
        <dbReference type="EMBL" id="SNT50156.1"/>
    </source>
</evidence>
<keyword evidence="2" id="KW-1185">Reference proteome</keyword>